<protein>
    <submittedName>
        <fullName evidence="1">Uncharacterized protein</fullName>
    </submittedName>
</protein>
<accession>A0A5J9T764</accession>
<comment type="caution">
    <text evidence="1">The sequence shown here is derived from an EMBL/GenBank/DDBJ whole genome shotgun (WGS) entry which is preliminary data.</text>
</comment>
<dbReference type="AlphaFoldDB" id="A0A5J9T764"/>
<keyword evidence="2" id="KW-1185">Reference proteome</keyword>
<dbReference type="EMBL" id="RWGY01000051">
    <property type="protein sequence ID" value="TVU06381.1"/>
    <property type="molecule type" value="Genomic_DNA"/>
</dbReference>
<evidence type="ECO:0000313" key="1">
    <source>
        <dbReference type="EMBL" id="TVU06381.1"/>
    </source>
</evidence>
<proteinExistence type="predicted"/>
<name>A0A5J9T764_9POAL</name>
<organism evidence="1 2">
    <name type="scientific">Eragrostis curvula</name>
    <name type="common">weeping love grass</name>
    <dbReference type="NCBI Taxonomy" id="38414"/>
    <lineage>
        <taxon>Eukaryota</taxon>
        <taxon>Viridiplantae</taxon>
        <taxon>Streptophyta</taxon>
        <taxon>Embryophyta</taxon>
        <taxon>Tracheophyta</taxon>
        <taxon>Spermatophyta</taxon>
        <taxon>Magnoliopsida</taxon>
        <taxon>Liliopsida</taxon>
        <taxon>Poales</taxon>
        <taxon>Poaceae</taxon>
        <taxon>PACMAD clade</taxon>
        <taxon>Chloridoideae</taxon>
        <taxon>Eragrostideae</taxon>
        <taxon>Eragrostidinae</taxon>
        <taxon>Eragrostis</taxon>
    </lineage>
</organism>
<reference evidence="1 2" key="1">
    <citation type="journal article" date="2019" name="Sci. Rep.">
        <title>A high-quality genome of Eragrostis curvula grass provides insights into Poaceae evolution and supports new strategies to enhance forage quality.</title>
        <authorList>
            <person name="Carballo J."/>
            <person name="Santos B.A.C.M."/>
            <person name="Zappacosta D."/>
            <person name="Garbus I."/>
            <person name="Selva J.P."/>
            <person name="Gallo C.A."/>
            <person name="Diaz A."/>
            <person name="Albertini E."/>
            <person name="Caccamo M."/>
            <person name="Echenique V."/>
        </authorList>
    </citation>
    <scope>NUCLEOTIDE SEQUENCE [LARGE SCALE GENOMIC DNA]</scope>
    <source>
        <strain evidence="2">cv. Victoria</strain>
        <tissue evidence="1">Leaf</tissue>
    </source>
</reference>
<dbReference type="Proteomes" id="UP000324897">
    <property type="component" value="Unassembled WGS sequence"/>
</dbReference>
<sequence length="96" mass="10018">MQEKVMEHFTDVGDKKMSKCIAIALNVLALGATPQSPQRQRSNSCGGSVLSVTLLLSVDMVDAEPPTLLMSDDTASAAIEGNHAHRAALGAPAACR</sequence>
<evidence type="ECO:0000313" key="2">
    <source>
        <dbReference type="Proteomes" id="UP000324897"/>
    </source>
</evidence>
<dbReference type="Gramene" id="TVU06381">
    <property type="protein sequence ID" value="TVU06381"/>
    <property type="gene ID" value="EJB05_49593"/>
</dbReference>
<gene>
    <name evidence="1" type="ORF">EJB05_49593</name>
</gene>